<evidence type="ECO:0000313" key="4">
    <source>
        <dbReference type="Proteomes" id="UP000271241"/>
    </source>
</evidence>
<evidence type="ECO:0000259" key="2">
    <source>
        <dbReference type="Pfam" id="PF07987"/>
    </source>
</evidence>
<dbReference type="STRING" id="78915.A0A4V1IVX4"/>
<name>A0A4V1IVX4_9FUNG</name>
<dbReference type="InterPro" id="IPR038507">
    <property type="entry name" value="YcnI-like_sf"/>
</dbReference>
<dbReference type="Pfam" id="PF07987">
    <property type="entry name" value="DUF1775"/>
    <property type="match status" value="1"/>
</dbReference>
<dbReference type="CDD" id="cd08545">
    <property type="entry name" value="YcnI_like"/>
    <property type="match status" value="1"/>
</dbReference>
<accession>A0A4V1IVX4</accession>
<reference evidence="4" key="1">
    <citation type="journal article" date="2018" name="Nat. Microbiol.">
        <title>Leveraging single-cell genomics to expand the fungal tree of life.</title>
        <authorList>
            <person name="Ahrendt S.R."/>
            <person name="Quandt C.A."/>
            <person name="Ciobanu D."/>
            <person name="Clum A."/>
            <person name="Salamov A."/>
            <person name="Andreopoulos B."/>
            <person name="Cheng J.F."/>
            <person name="Woyke T."/>
            <person name="Pelin A."/>
            <person name="Henrissat B."/>
            <person name="Reynolds N.K."/>
            <person name="Benny G.L."/>
            <person name="Smith M.E."/>
            <person name="James T.Y."/>
            <person name="Grigoriev I.V."/>
        </authorList>
    </citation>
    <scope>NUCLEOTIDE SEQUENCE [LARGE SCALE GENOMIC DNA]</scope>
    <source>
        <strain evidence="4">RSA 1356</strain>
    </source>
</reference>
<sequence>MKFFTAAFAAVAAAALVDAHISITPPTVAPNTYTSLAFRIPHGCDGSPTKQIEIKIPTNTSSVKGQHIPGWVVTTTTRPLEVPFTSDGKLVNTTVDTVTWSADPAGNNTLPDSAFMDFAITIKTPSKGDDSGKVFFPIAQTCVNGSSNWTETGANSAHPAAALKLGATAASGATSASSTGGLAIASIAALLTAAYLL</sequence>
<dbReference type="InterPro" id="IPR012533">
    <property type="entry name" value="YcnI-copper_dom"/>
</dbReference>
<keyword evidence="4" id="KW-1185">Reference proteome</keyword>
<feature type="signal peptide" evidence="1">
    <location>
        <begin position="1"/>
        <end position="19"/>
    </location>
</feature>
<gene>
    <name evidence="3" type="ORF">THASP1DRAFT_25953</name>
</gene>
<dbReference type="Proteomes" id="UP000271241">
    <property type="component" value="Unassembled WGS sequence"/>
</dbReference>
<dbReference type="EMBL" id="KZ993090">
    <property type="protein sequence ID" value="RKP05569.1"/>
    <property type="molecule type" value="Genomic_DNA"/>
</dbReference>
<feature type="chain" id="PRO_5020575492" description="YncI copper-binding domain-containing protein" evidence="1">
    <location>
        <begin position="20"/>
        <end position="197"/>
    </location>
</feature>
<dbReference type="AlphaFoldDB" id="A0A4V1IVX4"/>
<protein>
    <recommendedName>
        <fullName evidence="2">YncI copper-binding domain-containing protein</fullName>
    </recommendedName>
</protein>
<proteinExistence type="predicted"/>
<evidence type="ECO:0000313" key="3">
    <source>
        <dbReference type="EMBL" id="RKP05569.1"/>
    </source>
</evidence>
<organism evidence="3 4">
    <name type="scientific">Thamnocephalis sphaerospora</name>
    <dbReference type="NCBI Taxonomy" id="78915"/>
    <lineage>
        <taxon>Eukaryota</taxon>
        <taxon>Fungi</taxon>
        <taxon>Fungi incertae sedis</taxon>
        <taxon>Zoopagomycota</taxon>
        <taxon>Zoopagomycotina</taxon>
        <taxon>Zoopagomycetes</taxon>
        <taxon>Zoopagales</taxon>
        <taxon>Sigmoideomycetaceae</taxon>
        <taxon>Thamnocephalis</taxon>
    </lineage>
</organism>
<dbReference type="Gene3D" id="2.60.40.2230">
    <property type="entry name" value="Uncharacterised protein YcnI-like PF07987, DUF1775"/>
    <property type="match status" value="1"/>
</dbReference>
<feature type="domain" description="YncI copper-binding" evidence="2">
    <location>
        <begin position="20"/>
        <end position="165"/>
    </location>
</feature>
<keyword evidence="1" id="KW-0732">Signal</keyword>
<dbReference type="OrthoDB" id="4234at2759"/>
<evidence type="ECO:0000256" key="1">
    <source>
        <dbReference type="SAM" id="SignalP"/>
    </source>
</evidence>